<organism evidence="8 9">
    <name type="scientific">Salix purpurea</name>
    <name type="common">Purple osier willow</name>
    <dbReference type="NCBI Taxonomy" id="77065"/>
    <lineage>
        <taxon>Eukaryota</taxon>
        <taxon>Viridiplantae</taxon>
        <taxon>Streptophyta</taxon>
        <taxon>Embryophyta</taxon>
        <taxon>Tracheophyta</taxon>
        <taxon>Spermatophyta</taxon>
        <taxon>Magnoliopsida</taxon>
        <taxon>eudicotyledons</taxon>
        <taxon>Gunneridae</taxon>
        <taxon>Pentapetalae</taxon>
        <taxon>rosids</taxon>
        <taxon>fabids</taxon>
        <taxon>Malpighiales</taxon>
        <taxon>Salicaceae</taxon>
        <taxon>Saliceae</taxon>
        <taxon>Salix</taxon>
    </lineage>
</organism>
<accession>A0A9Q0UBE6</accession>
<dbReference type="GO" id="GO:0015144">
    <property type="term" value="F:carbohydrate transmembrane transporter activity"/>
    <property type="evidence" value="ECO:0007669"/>
    <property type="project" value="InterPro"/>
</dbReference>
<evidence type="ECO:0000313" key="8">
    <source>
        <dbReference type="EMBL" id="KAJ6726833.1"/>
    </source>
</evidence>
<evidence type="ECO:0000256" key="6">
    <source>
        <dbReference type="ARBA" id="ARBA00023136"/>
    </source>
</evidence>
<gene>
    <name evidence="8" type="ORF">OIU79_004879</name>
</gene>
<dbReference type="AlphaFoldDB" id="A0A9Q0UBE6"/>
<keyword evidence="9" id="KW-1185">Reference proteome</keyword>
<evidence type="ECO:0000313" key="9">
    <source>
        <dbReference type="Proteomes" id="UP001151532"/>
    </source>
</evidence>
<evidence type="ECO:0000256" key="3">
    <source>
        <dbReference type="ARBA" id="ARBA00022448"/>
    </source>
</evidence>
<reference evidence="8" key="2">
    <citation type="journal article" date="2023" name="Int. J. Mol. Sci.">
        <title>De Novo Assembly and Annotation of 11 Diverse Shrub Willow (Salix) Genomes Reveals Novel Gene Organization in Sex-Linked Regions.</title>
        <authorList>
            <person name="Hyden B."/>
            <person name="Feng K."/>
            <person name="Yates T.B."/>
            <person name="Jawdy S."/>
            <person name="Cereghino C."/>
            <person name="Smart L.B."/>
            <person name="Muchero W."/>
        </authorList>
    </citation>
    <scope>NUCLEOTIDE SEQUENCE</scope>
    <source>
        <tissue evidence="8">Shoot tip</tissue>
    </source>
</reference>
<dbReference type="GO" id="GO:0016020">
    <property type="term" value="C:membrane"/>
    <property type="evidence" value="ECO:0007669"/>
    <property type="project" value="UniProtKB-SubCell"/>
</dbReference>
<dbReference type="Pfam" id="PF00083">
    <property type="entry name" value="Sugar_tr"/>
    <property type="match status" value="1"/>
</dbReference>
<protein>
    <submittedName>
        <fullName evidence="8">TRANSPORTER putative-RELATED</fullName>
    </submittedName>
</protein>
<dbReference type="Proteomes" id="UP001151532">
    <property type="component" value="Chromosome 8"/>
</dbReference>
<evidence type="ECO:0000256" key="4">
    <source>
        <dbReference type="ARBA" id="ARBA00022692"/>
    </source>
</evidence>
<comment type="subcellular location">
    <subcellularLocation>
        <location evidence="1">Membrane</location>
    </subcellularLocation>
</comment>
<evidence type="ECO:0000256" key="5">
    <source>
        <dbReference type="ARBA" id="ARBA00022989"/>
    </source>
</evidence>
<evidence type="ECO:0000256" key="1">
    <source>
        <dbReference type="ARBA" id="ARBA00004370"/>
    </source>
</evidence>
<sequence>MLCHMRSGIFFFFAAWIVVMGIFAIFFLPETKGIPIDEMNERVWKKHWFWKRYYKGSEINKRRQEIQDKPEEESLE</sequence>
<evidence type="ECO:0000256" key="7">
    <source>
        <dbReference type="SAM" id="Phobius"/>
    </source>
</evidence>
<dbReference type="Gene3D" id="1.20.1250.20">
    <property type="entry name" value="MFS general substrate transporter like domains"/>
    <property type="match status" value="1"/>
</dbReference>
<feature type="transmembrane region" description="Helical" evidence="7">
    <location>
        <begin position="7"/>
        <end position="28"/>
    </location>
</feature>
<dbReference type="PANTHER" id="PTHR23500">
    <property type="entry name" value="SOLUTE CARRIER FAMILY 2, FACILITATED GLUCOSE TRANSPORTER"/>
    <property type="match status" value="1"/>
</dbReference>
<evidence type="ECO:0000256" key="2">
    <source>
        <dbReference type="ARBA" id="ARBA00010992"/>
    </source>
</evidence>
<proteinExistence type="inferred from homology"/>
<dbReference type="InterPro" id="IPR036259">
    <property type="entry name" value="MFS_trans_sf"/>
</dbReference>
<reference evidence="8" key="1">
    <citation type="submission" date="2022-11" db="EMBL/GenBank/DDBJ databases">
        <authorList>
            <person name="Hyden B.L."/>
            <person name="Feng K."/>
            <person name="Yates T."/>
            <person name="Jawdy S."/>
            <person name="Smart L.B."/>
            <person name="Muchero W."/>
        </authorList>
    </citation>
    <scope>NUCLEOTIDE SEQUENCE</scope>
    <source>
        <tissue evidence="8">Shoot tip</tissue>
    </source>
</reference>
<keyword evidence="3" id="KW-0813">Transport</keyword>
<comment type="caution">
    <text evidence="8">The sequence shown here is derived from an EMBL/GenBank/DDBJ whole genome shotgun (WGS) entry which is preliminary data.</text>
</comment>
<keyword evidence="4 7" id="KW-0812">Transmembrane</keyword>
<comment type="similarity">
    <text evidence="2">Belongs to the major facilitator superfamily. Sugar transporter (TC 2.A.1.1) family.</text>
</comment>
<dbReference type="InterPro" id="IPR005828">
    <property type="entry name" value="MFS_sugar_transport-like"/>
</dbReference>
<keyword evidence="5 7" id="KW-1133">Transmembrane helix</keyword>
<dbReference type="OrthoDB" id="5296287at2759"/>
<dbReference type="InterPro" id="IPR045262">
    <property type="entry name" value="STP/PLT_plant"/>
</dbReference>
<dbReference type="EMBL" id="JAPFFK010000013">
    <property type="protein sequence ID" value="KAJ6726833.1"/>
    <property type="molecule type" value="Genomic_DNA"/>
</dbReference>
<dbReference type="PANTHER" id="PTHR23500:SF511">
    <property type="entry name" value="SUGAR TRANSPORT PROTEIN 2"/>
    <property type="match status" value="1"/>
</dbReference>
<name>A0A9Q0UBE6_SALPP</name>
<keyword evidence="6 7" id="KW-0472">Membrane</keyword>